<sequence>MTKTNAIVILFDMKALPIQTYNSLVEQIGKIYYEKYSKYPTYGFIYKNENTILIGVKITDEEELIYTRNGNYLGTIQELRKKGEFENFKLQECYLFED</sequence>
<dbReference type="AlphaFoldDB" id="A0A2N7QGP1"/>
<proteinExistence type="predicted"/>
<dbReference type="EMBL" id="PNJD01000017">
    <property type="protein sequence ID" value="PMP98163.1"/>
    <property type="molecule type" value="Genomic_DNA"/>
</dbReference>
<dbReference type="Proteomes" id="UP000235619">
    <property type="component" value="Unassembled WGS sequence"/>
</dbReference>
<accession>A0A2N7QGP1</accession>
<protein>
    <submittedName>
        <fullName evidence="1">Uncharacterized protein</fullName>
    </submittedName>
</protein>
<gene>
    <name evidence="1" type="ORF">C0169_00320</name>
</gene>
<name>A0A2N7QGP1_9BACT</name>
<evidence type="ECO:0000313" key="2">
    <source>
        <dbReference type="Proteomes" id="UP000235619"/>
    </source>
</evidence>
<comment type="caution">
    <text evidence="1">The sequence shown here is derived from an EMBL/GenBank/DDBJ whole genome shotgun (WGS) entry which is preliminary data.</text>
</comment>
<evidence type="ECO:0000313" key="1">
    <source>
        <dbReference type="EMBL" id="PMP98163.1"/>
    </source>
</evidence>
<organism evidence="1 2">
    <name type="scientific">Thermodesulfobacterium geofontis</name>
    <dbReference type="NCBI Taxonomy" id="1295609"/>
    <lineage>
        <taxon>Bacteria</taxon>
        <taxon>Pseudomonadati</taxon>
        <taxon>Thermodesulfobacteriota</taxon>
        <taxon>Thermodesulfobacteria</taxon>
        <taxon>Thermodesulfobacteriales</taxon>
        <taxon>Thermodesulfobacteriaceae</taxon>
        <taxon>Thermodesulfobacterium</taxon>
    </lineage>
</organism>
<reference evidence="1 2" key="1">
    <citation type="submission" date="2018-01" db="EMBL/GenBank/DDBJ databases">
        <title>Metagenomic assembled genomes from two thermal pools in the Uzon Caldera, Kamchatka, Russia.</title>
        <authorList>
            <person name="Wilkins L."/>
            <person name="Ettinger C."/>
        </authorList>
    </citation>
    <scope>NUCLEOTIDE SEQUENCE [LARGE SCALE GENOMIC DNA]</scope>
    <source>
        <strain evidence="1">ARK-04</strain>
    </source>
</reference>